<accession>A0A162L8J6</accession>
<sequence>MKDKYYTFNRYLAMALSWCGYHFEKNIVNGGKPMYIFQRTEEFEKCLYELVETKKIYGNEF</sequence>
<proteinExistence type="predicted"/>
<gene>
    <name evidence="2" type="ORF">CLCOS_36540</name>
    <name evidence="1" type="ORF">WX73_02110</name>
</gene>
<dbReference type="AlphaFoldDB" id="A0A162L8J6"/>
<reference evidence="2 4" key="2">
    <citation type="journal article" date="2016" name="Front. Microbiol.">
        <title>Industrial Acetogenic Biocatalysts: A Comparative Metabolic and Genomic Analysis.</title>
        <authorList>
            <person name="Bengelsdorf F."/>
            <person name="Poehlein A."/>
            <person name="Sonja S."/>
            <person name="Erz C."/>
            <person name="Hummel T."/>
            <person name="Hoffmeister S."/>
            <person name="Daniel R."/>
            <person name="Durre P."/>
        </authorList>
    </citation>
    <scope>NUCLEOTIDE SEQUENCE [LARGE SCALE GENOMIC DNA]</scope>
    <source>
        <strain evidence="2 4">PTA-10522</strain>
    </source>
</reference>
<dbReference type="EMBL" id="LROR01000082">
    <property type="protein sequence ID" value="OBR91076.1"/>
    <property type="molecule type" value="Genomic_DNA"/>
</dbReference>
<keyword evidence="4" id="KW-1185">Reference proteome</keyword>
<dbReference type="Proteomes" id="UP000077384">
    <property type="component" value="Unassembled WGS sequence"/>
</dbReference>
<evidence type="ECO:0008006" key="5">
    <source>
        <dbReference type="Google" id="ProtNLM"/>
    </source>
</evidence>
<dbReference type="RefSeq" id="WP_063602074.1">
    <property type="nucleotide sequence ID" value="NZ_LITQ01000031.1"/>
</dbReference>
<organism evidence="1 3">
    <name type="scientific">Clostridium coskatii</name>
    <dbReference type="NCBI Taxonomy" id="1705578"/>
    <lineage>
        <taxon>Bacteria</taxon>
        <taxon>Bacillati</taxon>
        <taxon>Bacillota</taxon>
        <taxon>Clostridia</taxon>
        <taxon>Eubacteriales</taxon>
        <taxon>Clostridiaceae</taxon>
        <taxon>Clostridium</taxon>
    </lineage>
</organism>
<dbReference type="Proteomes" id="UP000093694">
    <property type="component" value="Unassembled WGS sequence"/>
</dbReference>
<protein>
    <recommendedName>
        <fullName evidence="5">DUF5659 domain-containing protein</fullName>
    </recommendedName>
</protein>
<evidence type="ECO:0000313" key="3">
    <source>
        <dbReference type="Proteomes" id="UP000077384"/>
    </source>
</evidence>
<comment type="caution">
    <text evidence="1">The sequence shown here is derived from an EMBL/GenBank/DDBJ whole genome shotgun (WGS) entry which is preliminary data.</text>
</comment>
<evidence type="ECO:0000313" key="4">
    <source>
        <dbReference type="Proteomes" id="UP000093694"/>
    </source>
</evidence>
<dbReference type="EMBL" id="LITQ01000031">
    <property type="protein sequence ID" value="OAA90146.1"/>
    <property type="molecule type" value="Genomic_DNA"/>
</dbReference>
<reference evidence="1 3" key="1">
    <citation type="journal article" date="2015" name="Biotechnol. Bioeng.">
        <title>Genome sequence and phenotypic characterization of Caulobacter segnis.</title>
        <authorList>
            <person name="Patel S."/>
            <person name="Fletcher B."/>
            <person name="Scott D.C."/>
            <person name="Ely B."/>
        </authorList>
    </citation>
    <scope>NUCLEOTIDE SEQUENCE [LARGE SCALE GENOMIC DNA]</scope>
    <source>
        <strain evidence="1 3">PS02</strain>
    </source>
</reference>
<evidence type="ECO:0000313" key="1">
    <source>
        <dbReference type="EMBL" id="OAA90146.1"/>
    </source>
</evidence>
<evidence type="ECO:0000313" key="2">
    <source>
        <dbReference type="EMBL" id="OBR91076.1"/>
    </source>
</evidence>
<dbReference type="PATRIC" id="fig|1705578.3.peg.2369"/>
<name>A0A162L8J6_9CLOT</name>